<dbReference type="EMBL" id="GBXM01069567">
    <property type="protein sequence ID" value="JAH39010.1"/>
    <property type="molecule type" value="Transcribed_RNA"/>
</dbReference>
<dbReference type="AlphaFoldDB" id="A0A0E9SEA2"/>
<sequence length="43" mass="5204">MCITAMLVQNHITFPIHDRAFLFCFKVLFQYSCLKSFRIILFF</sequence>
<proteinExistence type="predicted"/>
<organism evidence="1">
    <name type="scientific">Anguilla anguilla</name>
    <name type="common">European freshwater eel</name>
    <name type="synonym">Muraena anguilla</name>
    <dbReference type="NCBI Taxonomy" id="7936"/>
    <lineage>
        <taxon>Eukaryota</taxon>
        <taxon>Metazoa</taxon>
        <taxon>Chordata</taxon>
        <taxon>Craniata</taxon>
        <taxon>Vertebrata</taxon>
        <taxon>Euteleostomi</taxon>
        <taxon>Actinopterygii</taxon>
        <taxon>Neopterygii</taxon>
        <taxon>Teleostei</taxon>
        <taxon>Anguilliformes</taxon>
        <taxon>Anguillidae</taxon>
        <taxon>Anguilla</taxon>
    </lineage>
</organism>
<reference evidence="1" key="2">
    <citation type="journal article" date="2015" name="Fish Shellfish Immunol.">
        <title>Early steps in the European eel (Anguilla anguilla)-Vibrio vulnificus interaction in the gills: Role of the RtxA13 toxin.</title>
        <authorList>
            <person name="Callol A."/>
            <person name="Pajuelo D."/>
            <person name="Ebbesson L."/>
            <person name="Teles M."/>
            <person name="MacKenzie S."/>
            <person name="Amaro C."/>
        </authorList>
    </citation>
    <scope>NUCLEOTIDE SEQUENCE</scope>
</reference>
<protein>
    <submittedName>
        <fullName evidence="1">Uncharacterized protein</fullName>
    </submittedName>
</protein>
<evidence type="ECO:0000313" key="1">
    <source>
        <dbReference type="EMBL" id="JAH39010.1"/>
    </source>
</evidence>
<name>A0A0E9SEA2_ANGAN</name>
<accession>A0A0E9SEA2</accession>
<reference evidence="1" key="1">
    <citation type="submission" date="2014-11" db="EMBL/GenBank/DDBJ databases">
        <authorList>
            <person name="Amaro Gonzalez C."/>
        </authorList>
    </citation>
    <scope>NUCLEOTIDE SEQUENCE</scope>
</reference>